<keyword evidence="2" id="KW-0178">Competence</keyword>
<keyword evidence="3" id="KW-0812">Transmembrane</keyword>
<feature type="domain" description="VWFA" evidence="4">
    <location>
        <begin position="198"/>
        <end position="376"/>
    </location>
</feature>
<evidence type="ECO:0000256" key="1">
    <source>
        <dbReference type="ARBA" id="ARBA00004241"/>
    </source>
</evidence>
<dbReference type="InterPro" id="IPR002035">
    <property type="entry name" value="VWF_A"/>
</dbReference>
<dbReference type="InterPro" id="IPR036465">
    <property type="entry name" value="vWFA_dom_sf"/>
</dbReference>
<keyword evidence="3" id="KW-1133">Transmembrane helix</keyword>
<evidence type="ECO:0000259" key="4">
    <source>
        <dbReference type="PROSITE" id="PS50234"/>
    </source>
</evidence>
<evidence type="ECO:0000256" key="3">
    <source>
        <dbReference type="SAM" id="Phobius"/>
    </source>
</evidence>
<dbReference type="SMART" id="SM00327">
    <property type="entry name" value="VWA"/>
    <property type="match status" value="1"/>
</dbReference>
<dbReference type="Pfam" id="PF07963">
    <property type="entry name" value="N_methyl"/>
    <property type="match status" value="1"/>
</dbReference>
<reference evidence="5 6" key="1">
    <citation type="submission" date="2018-02" db="EMBL/GenBank/DDBJ databases">
        <title>Draft genome sequence of Streptococcus oricebi CCUG 70868T type strain.</title>
        <authorList>
            <person name="Mendez V."/>
            <person name="Salva-Serra F."/>
            <person name="Jaen-Luchoro D."/>
            <person name="Gonzales-Siles L."/>
            <person name="Karlsson R."/>
            <person name="Engstrom-Jakobsson H."/>
            <person name="Busquets A."/>
            <person name="Gomila M."/>
            <person name="Pineiro-Iglesias B."/>
            <person name="Bennasar-Figueras A."/>
            <person name="Seeger M."/>
            <person name="Moore E."/>
        </authorList>
    </citation>
    <scope>NUCLEOTIDE SEQUENCE [LARGE SCALE GENOMIC DNA]</scope>
    <source>
        <strain evidence="5 6">CCUG 70868</strain>
    </source>
</reference>
<comment type="subcellular location">
    <subcellularLocation>
        <location evidence="1">Cell surface</location>
    </subcellularLocation>
</comment>
<sequence length="448" mass="49464">MKKVKAGFTLVEMIIAIMLMAMVGVLLGIIFNTFFRGQGMIDKEAAIQAEMRTAMQTVDNTVGKATAVFVLDDSKYKGSKEGLTKGWSYVGLSADGKKILNHVWNKNKNDWDITELGVKSIYDMKMDLTFKTEGAYQDNRLLKYDLSGQFAKSNNQLSLDTAIMALNTKQIFSKVAKGKKGIAIAYRNDPIEGNFNIAVSFVFDTSGSMAWTMSRKSDGSKSRMNILKEKANLLVDDLAKIGNVRTNLVEFNTLGAYVQESFVDLDTDVNQIRTKINSLKSNGGTNPGDGLRYSLVSMRGNKAQLKYVVLLTDGLPNIYSVGSYKSKTTHSYYVTDYVDPKPDLSDLVGSKAKKEFYWNKSDTQALPEASKYAGQVMSTFGSDIRRVSVIGFSALKNEIAYGQNMTDEIGKSGVAAEYAEATSEAKLQEVFSGIKKQIEQDKWFVAGP</sequence>
<dbReference type="CDD" id="cd00198">
    <property type="entry name" value="vWFA"/>
    <property type="match status" value="1"/>
</dbReference>
<evidence type="ECO:0000313" key="5">
    <source>
        <dbReference type="EMBL" id="MBP2624184.1"/>
    </source>
</evidence>
<dbReference type="NCBIfam" id="TIGR02532">
    <property type="entry name" value="IV_pilin_GFxxxE"/>
    <property type="match status" value="1"/>
</dbReference>
<dbReference type="InterPro" id="IPR012902">
    <property type="entry name" value="N_methyl_site"/>
</dbReference>
<name>A0ABS5B830_9STRE</name>
<organism evidence="5 6">
    <name type="scientific">Streptococcus oricebi</name>
    <dbReference type="NCBI Taxonomy" id="1547447"/>
    <lineage>
        <taxon>Bacteria</taxon>
        <taxon>Bacillati</taxon>
        <taxon>Bacillota</taxon>
        <taxon>Bacilli</taxon>
        <taxon>Lactobacillales</taxon>
        <taxon>Streptococcaceae</taxon>
        <taxon>Streptococcus</taxon>
    </lineage>
</organism>
<dbReference type="Proteomes" id="UP001519296">
    <property type="component" value="Unassembled WGS sequence"/>
</dbReference>
<dbReference type="PROSITE" id="PS00409">
    <property type="entry name" value="PROKAR_NTER_METHYL"/>
    <property type="match status" value="1"/>
</dbReference>
<keyword evidence="3" id="KW-0472">Membrane</keyword>
<accession>A0ABS5B830</accession>
<evidence type="ECO:0000313" key="6">
    <source>
        <dbReference type="Proteomes" id="UP001519296"/>
    </source>
</evidence>
<gene>
    <name evidence="5" type="ORF">C4K46_09575</name>
</gene>
<dbReference type="EMBL" id="PRDG01000006">
    <property type="protein sequence ID" value="MBP2624184.1"/>
    <property type="molecule type" value="Genomic_DNA"/>
</dbReference>
<dbReference type="Pfam" id="PF13519">
    <property type="entry name" value="VWA_2"/>
    <property type="match status" value="1"/>
</dbReference>
<evidence type="ECO:0000256" key="2">
    <source>
        <dbReference type="ARBA" id="ARBA00023287"/>
    </source>
</evidence>
<dbReference type="PROSITE" id="PS50234">
    <property type="entry name" value="VWFA"/>
    <property type="match status" value="1"/>
</dbReference>
<protein>
    <submittedName>
        <fullName evidence="5">Nitric oxide reductase</fullName>
    </submittedName>
</protein>
<dbReference type="RefSeq" id="WP_209628940.1">
    <property type="nucleotide sequence ID" value="NZ_PRDG01000006.1"/>
</dbReference>
<keyword evidence="6" id="KW-1185">Reference proteome</keyword>
<dbReference type="SUPFAM" id="SSF53300">
    <property type="entry name" value="vWA-like"/>
    <property type="match status" value="1"/>
</dbReference>
<feature type="transmembrane region" description="Helical" evidence="3">
    <location>
        <begin position="7"/>
        <end position="31"/>
    </location>
</feature>
<comment type="caution">
    <text evidence="5">The sequence shown here is derived from an EMBL/GenBank/DDBJ whole genome shotgun (WGS) entry which is preliminary data.</text>
</comment>
<dbReference type="Gene3D" id="3.40.50.410">
    <property type="entry name" value="von Willebrand factor, type A domain"/>
    <property type="match status" value="1"/>
</dbReference>
<proteinExistence type="predicted"/>